<dbReference type="GO" id="GO:0042601">
    <property type="term" value="C:endospore-forming forespore"/>
    <property type="evidence" value="ECO:0007669"/>
    <property type="project" value="TreeGrafter"/>
</dbReference>
<dbReference type="GO" id="GO:1904047">
    <property type="term" value="F:S-adenosyl-L-methionine binding"/>
    <property type="evidence" value="ECO:0007669"/>
    <property type="project" value="TreeGrafter"/>
</dbReference>
<protein>
    <submittedName>
        <fullName evidence="1">Spore photoproduct lyase family protein</fullName>
    </submittedName>
</protein>
<dbReference type="FunFam" id="3.40.50.12110:FF:000002">
    <property type="entry name" value="Spore photoproduct lyase"/>
    <property type="match status" value="1"/>
</dbReference>
<dbReference type="Gene3D" id="3.40.50.12110">
    <property type="match status" value="1"/>
</dbReference>
<organism evidence="1 2">
    <name type="scientific">Methylorubrum rhodinum</name>
    <dbReference type="NCBI Taxonomy" id="29428"/>
    <lineage>
        <taxon>Bacteria</taxon>
        <taxon>Pseudomonadati</taxon>
        <taxon>Pseudomonadota</taxon>
        <taxon>Alphaproteobacteria</taxon>
        <taxon>Hyphomicrobiales</taxon>
        <taxon>Methylobacteriaceae</taxon>
        <taxon>Methylorubrum</taxon>
    </lineage>
</organism>
<dbReference type="InterPro" id="IPR049539">
    <property type="entry name" value="SPL"/>
</dbReference>
<gene>
    <name evidence="1" type="ORF">HNR00_003619</name>
</gene>
<accession>A0A840ZL99</accession>
<dbReference type="InterPro" id="IPR058240">
    <property type="entry name" value="rSAM_sf"/>
</dbReference>
<dbReference type="SUPFAM" id="SSF102114">
    <property type="entry name" value="Radical SAM enzymes"/>
    <property type="match status" value="1"/>
</dbReference>
<dbReference type="GO" id="GO:0003913">
    <property type="term" value="F:DNA photolyase activity"/>
    <property type="evidence" value="ECO:0007669"/>
    <property type="project" value="TreeGrafter"/>
</dbReference>
<proteinExistence type="predicted"/>
<sequence length="364" mass="40743">MGRPPRHIPAMAERALLEIDRIFLEPAVAGYARGAEILARFPEAERIEVPSHWNIPSLHGNEGSVEDWVRIKRSTLVLGVKKGLALRPNGRSAHFIAPSISNGCAMACAYCYVPRRKGFSNPISLFVNVEAVGAAITRHAAKQGPLPRPDQVDEAAWVYDLGENGDLSVDAMVCDNVRDLVALFRELPNAKASFATKWVNRDLLDYDPQGRTRIRFSLMPARIARIVDVRTAPIPERIAAIDDFLAAGYEVHVNFSPVILYEGWEADWAELFAEIDDRLSDAAKAQLKCEIIMLTHNAGLHAVNLGWHPKAEALLWRPDIQEAKRSEGGGDNLRYRTGWKGQWLTRFRALLAERLPYCTVRYAF</sequence>
<dbReference type="Proteomes" id="UP000583454">
    <property type="component" value="Unassembled WGS sequence"/>
</dbReference>
<dbReference type="NCBIfam" id="TIGR03886">
    <property type="entry name" value="lyase_spl_fam"/>
    <property type="match status" value="1"/>
</dbReference>
<dbReference type="PANTHER" id="PTHR37822">
    <property type="entry name" value="SPORE PHOTOPRODUCT LYASE-RELATED"/>
    <property type="match status" value="1"/>
</dbReference>
<keyword evidence="1" id="KW-0456">Lyase</keyword>
<dbReference type="Pfam" id="PF20903">
    <property type="entry name" value="SPL"/>
    <property type="match status" value="1"/>
</dbReference>
<comment type="caution">
    <text evidence="1">The sequence shown here is derived from an EMBL/GenBank/DDBJ whole genome shotgun (WGS) entry which is preliminary data.</text>
</comment>
<evidence type="ECO:0000313" key="2">
    <source>
        <dbReference type="Proteomes" id="UP000583454"/>
    </source>
</evidence>
<evidence type="ECO:0000313" key="1">
    <source>
        <dbReference type="EMBL" id="MBB5758892.1"/>
    </source>
</evidence>
<dbReference type="AlphaFoldDB" id="A0A840ZL99"/>
<name>A0A840ZL99_9HYPH</name>
<dbReference type="EMBL" id="JACHOP010000017">
    <property type="protein sequence ID" value="MBB5758892.1"/>
    <property type="molecule type" value="Genomic_DNA"/>
</dbReference>
<dbReference type="Gene3D" id="3.80.30.30">
    <property type="match status" value="1"/>
</dbReference>
<dbReference type="InterPro" id="IPR023805">
    <property type="entry name" value="Uncharacterised_Spl-rel"/>
</dbReference>
<dbReference type="GO" id="GO:0051539">
    <property type="term" value="F:4 iron, 4 sulfur cluster binding"/>
    <property type="evidence" value="ECO:0007669"/>
    <property type="project" value="TreeGrafter"/>
</dbReference>
<dbReference type="PANTHER" id="PTHR37822:SF2">
    <property type="entry name" value="SPORE PHOTOPRODUCT LYASE"/>
    <property type="match status" value="1"/>
</dbReference>
<reference evidence="1 2" key="1">
    <citation type="submission" date="2020-08" db="EMBL/GenBank/DDBJ databases">
        <title>Genomic Encyclopedia of Type Strains, Phase IV (KMG-IV): sequencing the most valuable type-strain genomes for metagenomic binning, comparative biology and taxonomic classification.</title>
        <authorList>
            <person name="Goeker M."/>
        </authorList>
    </citation>
    <scope>NUCLEOTIDE SEQUENCE [LARGE SCALE GENOMIC DNA]</scope>
    <source>
        <strain evidence="1 2">DSM 2163</strain>
    </source>
</reference>
<keyword evidence="2" id="KW-1185">Reference proteome</keyword>